<evidence type="ECO:0000313" key="10">
    <source>
        <dbReference type="EMBL" id="BAW80267.1"/>
    </source>
</evidence>
<dbReference type="OrthoDB" id="5351355at2"/>
<evidence type="ECO:0000256" key="4">
    <source>
        <dbReference type="ARBA" id="ARBA00022692"/>
    </source>
</evidence>
<feature type="transmembrane region" description="Helical" evidence="9">
    <location>
        <begin position="229"/>
        <end position="249"/>
    </location>
</feature>
<dbReference type="InterPro" id="IPR036259">
    <property type="entry name" value="MFS_trans_sf"/>
</dbReference>
<keyword evidence="4 8" id="KW-0812">Transmembrane</keyword>
<dbReference type="Pfam" id="PF00854">
    <property type="entry name" value="PTR2"/>
    <property type="match status" value="1"/>
</dbReference>
<feature type="transmembrane region" description="Helical" evidence="9">
    <location>
        <begin position="31"/>
        <end position="49"/>
    </location>
</feature>
<dbReference type="CDD" id="cd17346">
    <property type="entry name" value="MFS_DtpA_like"/>
    <property type="match status" value="1"/>
</dbReference>
<feature type="transmembrane region" description="Helical" evidence="9">
    <location>
        <begin position="479"/>
        <end position="498"/>
    </location>
</feature>
<feature type="transmembrane region" description="Helical" evidence="9">
    <location>
        <begin position="398"/>
        <end position="424"/>
    </location>
</feature>
<feature type="transmembrane region" description="Helical" evidence="9">
    <location>
        <begin position="185"/>
        <end position="208"/>
    </location>
</feature>
<dbReference type="PANTHER" id="PTHR23517:SF15">
    <property type="entry name" value="PROTON-DEPENDENT OLIGOPEPTIDE FAMILY TRANSPORT PROTEIN"/>
    <property type="match status" value="1"/>
</dbReference>
<dbReference type="PROSITE" id="PS01023">
    <property type="entry name" value="PTR2_2"/>
    <property type="match status" value="1"/>
</dbReference>
<dbReference type="EMBL" id="AP014836">
    <property type="protein sequence ID" value="BAW80267.1"/>
    <property type="molecule type" value="Genomic_DNA"/>
</dbReference>
<proteinExistence type="inferred from homology"/>
<dbReference type="AlphaFoldDB" id="A0A1Q2SMD1"/>
<dbReference type="PANTHER" id="PTHR23517">
    <property type="entry name" value="RESISTANCE PROTEIN MDTM, PUTATIVE-RELATED-RELATED"/>
    <property type="match status" value="1"/>
</dbReference>
<keyword evidence="3" id="KW-1003">Cell membrane</keyword>
<feature type="transmembrane region" description="Helical" evidence="9">
    <location>
        <begin position="61"/>
        <end position="80"/>
    </location>
</feature>
<evidence type="ECO:0000256" key="8">
    <source>
        <dbReference type="RuleBase" id="RU003755"/>
    </source>
</evidence>
<feature type="transmembrane region" description="Helical" evidence="9">
    <location>
        <begin position="255"/>
        <end position="275"/>
    </location>
</feature>
<feature type="transmembrane region" description="Helical" evidence="9">
    <location>
        <begin position="336"/>
        <end position="353"/>
    </location>
</feature>
<dbReference type="InterPro" id="IPR018456">
    <property type="entry name" value="PTR2_symporter_CS"/>
</dbReference>
<keyword evidence="2 8" id="KW-0813">Transport</keyword>
<gene>
    <name evidence="10" type="ORF">TAO_0897</name>
</gene>
<dbReference type="GO" id="GO:0035443">
    <property type="term" value="P:tripeptide transmembrane transport"/>
    <property type="evidence" value="ECO:0007669"/>
    <property type="project" value="UniProtKB-ARBA"/>
</dbReference>
<dbReference type="InterPro" id="IPR050171">
    <property type="entry name" value="MFS_Transporters"/>
</dbReference>
<keyword evidence="5" id="KW-0653">Protein transport</keyword>
<protein>
    <submittedName>
        <fullName evidence="10">Amino acid/peptide transporter</fullName>
    </submittedName>
</protein>
<dbReference type="KEGG" id="ntt:TAO_0897"/>
<feature type="transmembrane region" description="Helical" evidence="9">
    <location>
        <begin position="114"/>
        <end position="133"/>
    </location>
</feature>
<dbReference type="GO" id="GO:0005886">
    <property type="term" value="C:plasma membrane"/>
    <property type="evidence" value="ECO:0007669"/>
    <property type="project" value="UniProtKB-SubCell"/>
</dbReference>
<organism evidence="10 11">
    <name type="scientific">Candidatus Nitrosoglobus terrae</name>
    <dbReference type="NCBI Taxonomy" id="1630141"/>
    <lineage>
        <taxon>Bacteria</taxon>
        <taxon>Pseudomonadati</taxon>
        <taxon>Pseudomonadota</taxon>
        <taxon>Gammaproteobacteria</taxon>
        <taxon>Chromatiales</taxon>
        <taxon>Chromatiaceae</taxon>
        <taxon>Candidatus Nitrosoglobus</taxon>
    </lineage>
</organism>
<dbReference type="GO" id="GO:0015333">
    <property type="term" value="F:peptide:proton symporter activity"/>
    <property type="evidence" value="ECO:0007669"/>
    <property type="project" value="UniProtKB-ARBA"/>
</dbReference>
<feature type="transmembrane region" description="Helical" evidence="9">
    <location>
        <begin position="92"/>
        <end position="108"/>
    </location>
</feature>
<evidence type="ECO:0000256" key="7">
    <source>
        <dbReference type="ARBA" id="ARBA00023136"/>
    </source>
</evidence>
<keyword evidence="11" id="KW-1185">Reference proteome</keyword>
<dbReference type="SUPFAM" id="SSF103473">
    <property type="entry name" value="MFS general substrate transporter"/>
    <property type="match status" value="1"/>
</dbReference>
<dbReference type="InterPro" id="IPR000109">
    <property type="entry name" value="POT_fam"/>
</dbReference>
<dbReference type="FunFam" id="1.20.1250.20:FF:000017">
    <property type="entry name" value="Dipeptide and tripeptide permease A"/>
    <property type="match status" value="1"/>
</dbReference>
<evidence type="ECO:0000256" key="2">
    <source>
        <dbReference type="ARBA" id="ARBA00022448"/>
    </source>
</evidence>
<feature type="transmembrane region" description="Helical" evidence="9">
    <location>
        <begin position="365"/>
        <end position="386"/>
    </location>
</feature>
<name>A0A1Q2SMD1_9GAMM</name>
<dbReference type="RefSeq" id="WP_096526828.1">
    <property type="nucleotide sequence ID" value="NZ_AP014836.1"/>
</dbReference>
<keyword evidence="5" id="KW-0571">Peptide transport</keyword>
<dbReference type="Gene3D" id="1.20.1250.20">
    <property type="entry name" value="MFS general substrate transporter like domains"/>
    <property type="match status" value="1"/>
</dbReference>
<dbReference type="GO" id="GO:0071916">
    <property type="term" value="F:dipeptide transmembrane transporter activity"/>
    <property type="evidence" value="ECO:0007669"/>
    <property type="project" value="UniProtKB-ARBA"/>
</dbReference>
<feature type="transmembrane region" description="Helical" evidence="9">
    <location>
        <begin position="154"/>
        <end position="173"/>
    </location>
</feature>
<evidence type="ECO:0000313" key="11">
    <source>
        <dbReference type="Proteomes" id="UP000243679"/>
    </source>
</evidence>
<evidence type="ECO:0000256" key="9">
    <source>
        <dbReference type="SAM" id="Phobius"/>
    </source>
</evidence>
<reference evidence="10 11" key="1">
    <citation type="journal article" date="2017" name="ISME J.">
        <title>An acid-tolerant ammonia-oxidizing ?-proteobacterium from soil.</title>
        <authorList>
            <person name="Hayatsu M."/>
            <person name="Tago K."/>
            <person name="Uchiyama I."/>
            <person name="Toyoda A."/>
            <person name="Wang Y."/>
            <person name="Shimomura Y."/>
            <person name="Okubo T."/>
            <person name="Kurisu F."/>
            <person name="Hirono Y."/>
            <person name="Nonaka K."/>
            <person name="Akiyama H."/>
            <person name="Itoh T."/>
            <person name="Takami H."/>
        </authorList>
    </citation>
    <scope>NUCLEOTIDE SEQUENCE [LARGE SCALE GENOMIC DNA]</scope>
    <source>
        <strain evidence="10 11">TAO100</strain>
    </source>
</reference>
<dbReference type="Proteomes" id="UP000243679">
    <property type="component" value="Chromosome"/>
</dbReference>
<evidence type="ECO:0000256" key="6">
    <source>
        <dbReference type="ARBA" id="ARBA00022989"/>
    </source>
</evidence>
<dbReference type="InterPro" id="IPR005279">
    <property type="entry name" value="Dipep/tripep_permease"/>
</dbReference>
<evidence type="ECO:0000256" key="1">
    <source>
        <dbReference type="ARBA" id="ARBA00004651"/>
    </source>
</evidence>
<comment type="similarity">
    <text evidence="8">Belongs to the major facilitator superfamily. Proton-dependent oligopeptide transporter (POT/PTR) (TC 2.A.17) family.</text>
</comment>
<sequence>MTTPIRGNVTLRVNHPISQARSFSTILLLEMWERFGFYGMQVLIVYYLIEQLGFSDRHANLTWSTCVALIYTTPAIGGWIGDKILGTRRTMLLGAIVLTLGYGLLGVPHQPVEFIFFALGVIIVGNGLFKANAGNMVRKIYEGSPSKMDSAFTLYYMGVNMGSMISMLLTPWVKDYINIQYGYDLGWHVAFTVSGFGLAIGLGGYFLMRRTLAYTGSEPDTHPLKIGKLGLVIGLSILMAFLAAFILKHETIARLFIYMATAAIFFFFTFFIYTARPHERSGLLIALILTIQVIFFFIFYQQTSSSLALFILRNVDWNFNVFGFHVFTWAPAQFQALNPIWIFILSPILAWIYTHAGNQGKDLPVAGKFAIGFMMMAISFFIYGAAAHFTNIAGKTSSWVIVWGYGFGALGELLISGLGLAMIARYGPARVGGFMMGTYFIATGISQYFGGWIATLAAVPKEMTDPIMTLPIYTYLFNWLGIAGLGCALIASAMLPIIRKLSLTSPSPKEGDS</sequence>
<feature type="transmembrane region" description="Helical" evidence="9">
    <location>
        <begin position="282"/>
        <end position="300"/>
    </location>
</feature>
<keyword evidence="6 9" id="KW-1133">Transmembrane helix</keyword>
<comment type="subcellular location">
    <subcellularLocation>
        <location evidence="1">Cell membrane</location>
        <topology evidence="1">Multi-pass membrane protein</topology>
    </subcellularLocation>
    <subcellularLocation>
        <location evidence="8">Membrane</location>
        <topology evidence="8">Multi-pass membrane protein</topology>
    </subcellularLocation>
</comment>
<evidence type="ECO:0000256" key="3">
    <source>
        <dbReference type="ARBA" id="ARBA00022475"/>
    </source>
</evidence>
<evidence type="ECO:0000256" key="5">
    <source>
        <dbReference type="ARBA" id="ARBA00022856"/>
    </source>
</evidence>
<dbReference type="GO" id="GO:0042937">
    <property type="term" value="F:tripeptide transmembrane transporter activity"/>
    <property type="evidence" value="ECO:0007669"/>
    <property type="project" value="UniProtKB-ARBA"/>
</dbReference>
<keyword evidence="7 9" id="KW-0472">Membrane</keyword>
<feature type="transmembrane region" description="Helical" evidence="9">
    <location>
        <begin position="436"/>
        <end position="459"/>
    </location>
</feature>
<accession>A0A1Q2SMD1</accession>
<dbReference type="NCBIfam" id="TIGR00924">
    <property type="entry name" value="yjdL_sub1_fam"/>
    <property type="match status" value="1"/>
</dbReference>